<keyword evidence="6 14" id="KW-1133">Transmembrane helix</keyword>
<keyword evidence="7" id="KW-0406">Ion transport</keyword>
<name>A0A9N8DD93_9STRA</name>
<keyword evidence="16" id="KW-1185">Reference proteome</keyword>
<feature type="transmembrane region" description="Helical" evidence="14">
    <location>
        <begin position="179"/>
        <end position="197"/>
    </location>
</feature>
<gene>
    <name evidence="15" type="ORF">SEMRO_37_G023120.1</name>
</gene>
<evidence type="ECO:0000256" key="3">
    <source>
        <dbReference type="ARBA" id="ARBA00022448"/>
    </source>
</evidence>
<dbReference type="OrthoDB" id="47559at2759"/>
<evidence type="ECO:0000256" key="5">
    <source>
        <dbReference type="ARBA" id="ARBA00022692"/>
    </source>
</evidence>
<feature type="transmembrane region" description="Helical" evidence="14">
    <location>
        <begin position="102"/>
        <end position="127"/>
    </location>
</feature>
<dbReference type="AlphaFoldDB" id="A0A9N8DD93"/>
<keyword evidence="8 14" id="KW-0472">Membrane</keyword>
<evidence type="ECO:0000256" key="13">
    <source>
        <dbReference type="SAM" id="MobiDB-lite"/>
    </source>
</evidence>
<dbReference type="PANTHER" id="PTHR12424:SF19">
    <property type="entry name" value="INTEGRASE ZINC-BINDING DOMAIN-CONTAINING PROTEIN"/>
    <property type="match status" value="1"/>
</dbReference>
<organism evidence="15 16">
    <name type="scientific">Seminavis robusta</name>
    <dbReference type="NCBI Taxonomy" id="568900"/>
    <lineage>
        <taxon>Eukaryota</taxon>
        <taxon>Sar</taxon>
        <taxon>Stramenopiles</taxon>
        <taxon>Ochrophyta</taxon>
        <taxon>Bacillariophyta</taxon>
        <taxon>Bacillariophyceae</taxon>
        <taxon>Bacillariophycidae</taxon>
        <taxon>Naviculales</taxon>
        <taxon>Naviculaceae</taxon>
        <taxon>Seminavis</taxon>
    </lineage>
</organism>
<evidence type="ECO:0000256" key="14">
    <source>
        <dbReference type="SAM" id="Phobius"/>
    </source>
</evidence>
<keyword evidence="11" id="KW-0868">Chloride</keyword>
<evidence type="ECO:0000256" key="2">
    <source>
        <dbReference type="ARBA" id="ARBA00009849"/>
    </source>
</evidence>
<keyword evidence="5 14" id="KW-0812">Transmembrane</keyword>
<dbReference type="EMBL" id="CAICTM010000037">
    <property type="protein sequence ID" value="CAB9498380.1"/>
    <property type="molecule type" value="Genomic_DNA"/>
</dbReference>
<keyword evidence="3" id="KW-0813">Transport</keyword>
<dbReference type="GO" id="GO:0034707">
    <property type="term" value="C:chloride channel complex"/>
    <property type="evidence" value="ECO:0007669"/>
    <property type="project" value="UniProtKB-KW"/>
</dbReference>
<evidence type="ECO:0000313" key="16">
    <source>
        <dbReference type="Proteomes" id="UP001153069"/>
    </source>
</evidence>
<evidence type="ECO:0000256" key="4">
    <source>
        <dbReference type="ARBA" id="ARBA00022475"/>
    </source>
</evidence>
<evidence type="ECO:0000313" key="15">
    <source>
        <dbReference type="EMBL" id="CAB9498380.1"/>
    </source>
</evidence>
<dbReference type="Proteomes" id="UP001153069">
    <property type="component" value="Unassembled WGS sequence"/>
</dbReference>
<dbReference type="PANTHER" id="PTHR12424">
    <property type="entry name" value="TWEETY-RELATED"/>
    <property type="match status" value="1"/>
</dbReference>
<evidence type="ECO:0000256" key="12">
    <source>
        <dbReference type="ARBA" id="ARBA00023303"/>
    </source>
</evidence>
<keyword evidence="10" id="KW-0325">Glycoprotein</keyword>
<evidence type="ECO:0000256" key="8">
    <source>
        <dbReference type="ARBA" id="ARBA00023136"/>
    </source>
</evidence>
<evidence type="ECO:0000256" key="11">
    <source>
        <dbReference type="ARBA" id="ARBA00023214"/>
    </source>
</evidence>
<reference evidence="15" key="1">
    <citation type="submission" date="2020-06" db="EMBL/GenBank/DDBJ databases">
        <authorList>
            <consortium name="Plant Systems Biology data submission"/>
        </authorList>
    </citation>
    <scope>NUCLEOTIDE SEQUENCE</scope>
    <source>
        <strain evidence="15">D6</strain>
    </source>
</reference>
<evidence type="ECO:0000256" key="10">
    <source>
        <dbReference type="ARBA" id="ARBA00023180"/>
    </source>
</evidence>
<accession>A0A9N8DD93</accession>
<protein>
    <submittedName>
        <fullName evidence="15">Uncharacterized protein</fullName>
    </submittedName>
</protein>
<keyword evidence="9" id="KW-0869">Chloride channel</keyword>
<dbReference type="GO" id="GO:0005886">
    <property type="term" value="C:plasma membrane"/>
    <property type="evidence" value="ECO:0007669"/>
    <property type="project" value="UniProtKB-SubCell"/>
</dbReference>
<feature type="compositionally biased region" description="Basic residues" evidence="13">
    <location>
        <begin position="575"/>
        <end position="587"/>
    </location>
</feature>
<dbReference type="GO" id="GO:0005254">
    <property type="term" value="F:chloride channel activity"/>
    <property type="evidence" value="ECO:0007669"/>
    <property type="project" value="UniProtKB-KW"/>
</dbReference>
<feature type="transmembrane region" description="Helical" evidence="14">
    <location>
        <begin position="526"/>
        <end position="547"/>
    </location>
</feature>
<evidence type="ECO:0000256" key="7">
    <source>
        <dbReference type="ARBA" id="ARBA00023065"/>
    </source>
</evidence>
<proteinExistence type="inferred from homology"/>
<feature type="transmembrane region" description="Helical" evidence="14">
    <location>
        <begin position="356"/>
        <end position="381"/>
    </location>
</feature>
<evidence type="ECO:0000256" key="9">
    <source>
        <dbReference type="ARBA" id="ARBA00023173"/>
    </source>
</evidence>
<keyword evidence="4" id="KW-1003">Cell membrane</keyword>
<comment type="similarity">
    <text evidence="2">Belongs to the tweety family.</text>
</comment>
<sequence>MATEITLPPNVTLPSPGFLNGTVTAGGVTDVAGVVSTGVEDGFFSSGIVNASPVFLPEPIRMYERVGATSRFAGVPRFGHTSDFSYVAYYGSGPHAADGDNYVVGLMFAAVFLLVFFLIWTVTLIIFKISLTGFLAGEPFMNPHINDPMSIKAKQDAEEDGEEYIEDETWYNTPRRIRITFFLCGLIQIIFSMLLVTKGVANLQQTTDTIQVSTETLRLYVKDARDVSLKLEKIGESGLFMRDQVVSDLDRDNFCPGNPAFDQTIQGKRILSTADGAVLMLNDLGDFVTNNVATLEEILEDTQQQLDDVDSSVSNVETYEWLGGLVTLPYLILATLMMVATVAAQANSMTDCYLCILDWIVLPLYILVTIFSYVALVVALIGASLNADFCGGKTSSPDQVMLDVMFRLGFKEDGLLFQAVRYYAYQCTERAEVDPFLFLRNFDVAIGRGLTVMQNLTDSIDDVSLLSFGCNRDFDPLHRTLGQMVGVLKALAQAGNQAIKLLRCEKLVPFYTDIVYDATCTYSVTGLAWIFSSLLILSVMGMILIMFRASYQNTIYEKPPGDTLEDENSSIPFHTRGRQTKKGKKRG</sequence>
<evidence type="ECO:0000256" key="1">
    <source>
        <dbReference type="ARBA" id="ARBA00004651"/>
    </source>
</evidence>
<feature type="transmembrane region" description="Helical" evidence="14">
    <location>
        <begin position="321"/>
        <end position="344"/>
    </location>
</feature>
<evidence type="ECO:0000256" key="6">
    <source>
        <dbReference type="ARBA" id="ARBA00022989"/>
    </source>
</evidence>
<comment type="subcellular location">
    <subcellularLocation>
        <location evidence="1">Cell membrane</location>
        <topology evidence="1">Multi-pass membrane protein</topology>
    </subcellularLocation>
</comment>
<comment type="caution">
    <text evidence="15">The sequence shown here is derived from an EMBL/GenBank/DDBJ whole genome shotgun (WGS) entry which is preliminary data.</text>
</comment>
<dbReference type="InterPro" id="IPR006990">
    <property type="entry name" value="Tweety"/>
</dbReference>
<keyword evidence="12" id="KW-0407">Ion channel</keyword>
<feature type="region of interest" description="Disordered" evidence="13">
    <location>
        <begin position="558"/>
        <end position="587"/>
    </location>
</feature>